<evidence type="ECO:0000313" key="2">
    <source>
        <dbReference type="Proteomes" id="UP000037953"/>
    </source>
</evidence>
<reference evidence="1 2" key="1">
    <citation type="journal article" date="2015" name="Genom Data">
        <title>Draft genome sequence of a multidrug-resistant Chryseobacterium indologenes isolate from Malaysia.</title>
        <authorList>
            <person name="Yu C.Y."/>
            <person name="Ang G.Y."/>
            <person name="Cheng H.J."/>
            <person name="Cheong Y.M."/>
            <person name="Yin W.F."/>
            <person name="Chan K.G."/>
        </authorList>
    </citation>
    <scope>NUCLEOTIDE SEQUENCE [LARGE SCALE GENOMIC DNA]</scope>
    <source>
        <strain evidence="1 2">CI_885</strain>
    </source>
</reference>
<comment type="caution">
    <text evidence="1">The sequence shown here is derived from an EMBL/GenBank/DDBJ whole genome shotgun (WGS) entry which is preliminary data.</text>
</comment>
<dbReference type="AlphaFoldDB" id="A0A0N0ZVM3"/>
<dbReference type="PATRIC" id="fig|253.9.peg.1284"/>
<name>A0A0N0ZVM3_CHRID</name>
<reference evidence="2" key="2">
    <citation type="submission" date="2015-09" db="EMBL/GenBank/DDBJ databases">
        <title>Draft genome sequence of a multidrug-resistant Chryseobacterium indologenes isolate from Malaysia.</title>
        <authorList>
            <person name="Yu C.Y."/>
            <person name="Ang G.Y."/>
            <person name="Chan K.-G."/>
        </authorList>
    </citation>
    <scope>NUCLEOTIDE SEQUENCE [LARGE SCALE GENOMIC DNA]</scope>
    <source>
        <strain evidence="2">CI_885</strain>
    </source>
</reference>
<organism evidence="1 2">
    <name type="scientific">Chryseobacterium indologenes</name>
    <name type="common">Flavobacterium indologenes</name>
    <dbReference type="NCBI Taxonomy" id="253"/>
    <lineage>
        <taxon>Bacteria</taxon>
        <taxon>Pseudomonadati</taxon>
        <taxon>Bacteroidota</taxon>
        <taxon>Flavobacteriia</taxon>
        <taxon>Flavobacteriales</taxon>
        <taxon>Weeksellaceae</taxon>
        <taxon>Chryseobacterium group</taxon>
        <taxon>Chryseobacterium</taxon>
    </lineage>
</organism>
<accession>A0A0N0ZVM3</accession>
<protein>
    <submittedName>
        <fullName evidence="1">Uncharacterized protein</fullName>
    </submittedName>
</protein>
<sequence length="243" mass="27715">MKNVKNFDENTKTIHVLVALCDNKYQGIVPVPEKIGNGQNPDQNLYWGAAYGVRTYFKKSKEWILLKTEKKDSIRMERLVFQNTSDKNYYLVADAYDGQYIENCTRDFFYSNSGQMKDIVKIDGKRIGIFGNAKMISYVGHDGLMDFQLSESFKNTDGKTRDCIILACYSKKFFSPQLKDTRANPLVWTTHLMAPEAYILHDALAGYVKGESGEQIRTRAASAYSQYQKCSVKAARNLLVSGW</sequence>
<gene>
    <name evidence="1" type="ORF">AOB46_16750</name>
</gene>
<dbReference type="OrthoDB" id="1149281at2"/>
<evidence type="ECO:0000313" key="1">
    <source>
        <dbReference type="EMBL" id="KPE50149.1"/>
    </source>
</evidence>
<dbReference type="EMBL" id="LJOD01000012">
    <property type="protein sequence ID" value="KPE50149.1"/>
    <property type="molecule type" value="Genomic_DNA"/>
</dbReference>
<proteinExistence type="predicted"/>
<dbReference type="Proteomes" id="UP000037953">
    <property type="component" value="Unassembled WGS sequence"/>
</dbReference>